<evidence type="ECO:0000256" key="1">
    <source>
        <dbReference type="SAM" id="MobiDB-lite"/>
    </source>
</evidence>
<dbReference type="RefSeq" id="XP_062687778.1">
    <property type="nucleotide sequence ID" value="XM_062835664.1"/>
</dbReference>
<gene>
    <name evidence="3" type="ORF">B0T23DRAFT_328126</name>
</gene>
<dbReference type="GeneID" id="87873286"/>
<feature type="compositionally biased region" description="Basic and acidic residues" evidence="1">
    <location>
        <begin position="119"/>
        <end position="128"/>
    </location>
</feature>
<reference evidence="3 4" key="1">
    <citation type="journal article" date="2023" name="Mol. Phylogenet. Evol.">
        <title>Genome-scale phylogeny and comparative genomics of the fungal order Sordariales.</title>
        <authorList>
            <person name="Hensen N."/>
            <person name="Bonometti L."/>
            <person name="Westerberg I."/>
            <person name="Brannstrom I.O."/>
            <person name="Guillou S."/>
            <person name="Cros-Aarteil S."/>
            <person name="Calhoun S."/>
            <person name="Haridas S."/>
            <person name="Kuo A."/>
            <person name="Mondo S."/>
            <person name="Pangilinan J."/>
            <person name="Riley R."/>
            <person name="LaButti K."/>
            <person name="Andreopoulos B."/>
            <person name="Lipzen A."/>
            <person name="Chen C."/>
            <person name="Yan M."/>
            <person name="Daum C."/>
            <person name="Ng V."/>
            <person name="Clum A."/>
            <person name="Steindorff A."/>
            <person name="Ohm R.A."/>
            <person name="Martin F."/>
            <person name="Silar P."/>
            <person name="Natvig D.O."/>
            <person name="Lalanne C."/>
            <person name="Gautier V."/>
            <person name="Ament-Velasquez S.L."/>
            <person name="Kruys A."/>
            <person name="Hutchinson M.I."/>
            <person name="Powell A.J."/>
            <person name="Barry K."/>
            <person name="Miller A.N."/>
            <person name="Grigoriev I.V."/>
            <person name="Debuchy R."/>
            <person name="Gladieux P."/>
            <person name="Hiltunen Thoren M."/>
            <person name="Johannesson H."/>
        </authorList>
    </citation>
    <scope>NUCLEOTIDE SEQUENCE [LARGE SCALE GENOMIC DNA]</scope>
    <source>
        <strain evidence="3 4">FGSC 10403</strain>
    </source>
</reference>
<evidence type="ECO:0000313" key="4">
    <source>
        <dbReference type="Proteomes" id="UP001285908"/>
    </source>
</evidence>
<name>A0AAJ0HY58_9PEZI</name>
<keyword evidence="2" id="KW-0732">Signal</keyword>
<dbReference type="EMBL" id="JAULSX010000014">
    <property type="protein sequence ID" value="KAK3484684.1"/>
    <property type="molecule type" value="Genomic_DNA"/>
</dbReference>
<proteinExistence type="predicted"/>
<dbReference type="AlphaFoldDB" id="A0AAJ0HY58"/>
<sequence>MQLYIGAVFCVVTLAHVVPPQYVDFPSTDSNHNALAVDVAHLIDPRSADFQRNVSIVGLSASTSANRPFVDSNSSYNFNLTAGPFAPAAYCHASISTPEANNLLTTDWIECDLPSLDSTDTKSEDKATRTSYSQYQGASKVRRANDASRSEVARASTAFRWTQNSEGSATLDIDSNITVARDGDGNSRGVIIRQQAVYDIPAEDIVGHAEYRGPQEVSARVQKMEISSLGVDEGGYQELKVACLFFSRRPHSHELPTLMLVHPRNDILPHVVPQKGSRRRVAEAEPPRVLDAVPVPITLALDDARLFGPAIGKEVRVSAFLVSEADQIWVRDVNQTQVPVYQRQRSAGGGFEEDKTLVGLGVSVACVAGRGGGRSPGF</sequence>
<feature type="signal peptide" evidence="2">
    <location>
        <begin position="1"/>
        <end position="15"/>
    </location>
</feature>
<feature type="region of interest" description="Disordered" evidence="1">
    <location>
        <begin position="115"/>
        <end position="149"/>
    </location>
</feature>
<keyword evidence="4" id="KW-1185">Reference proteome</keyword>
<comment type="caution">
    <text evidence="3">The sequence shown here is derived from an EMBL/GenBank/DDBJ whole genome shotgun (WGS) entry which is preliminary data.</text>
</comment>
<evidence type="ECO:0000256" key="2">
    <source>
        <dbReference type="SAM" id="SignalP"/>
    </source>
</evidence>
<organism evidence="3 4">
    <name type="scientific">Neurospora hispaniola</name>
    <dbReference type="NCBI Taxonomy" id="588809"/>
    <lineage>
        <taxon>Eukaryota</taxon>
        <taxon>Fungi</taxon>
        <taxon>Dikarya</taxon>
        <taxon>Ascomycota</taxon>
        <taxon>Pezizomycotina</taxon>
        <taxon>Sordariomycetes</taxon>
        <taxon>Sordariomycetidae</taxon>
        <taxon>Sordariales</taxon>
        <taxon>Sordariaceae</taxon>
        <taxon>Neurospora</taxon>
    </lineage>
</organism>
<evidence type="ECO:0000313" key="3">
    <source>
        <dbReference type="EMBL" id="KAK3484684.1"/>
    </source>
</evidence>
<accession>A0AAJ0HY58</accession>
<dbReference type="Proteomes" id="UP001285908">
    <property type="component" value="Unassembled WGS sequence"/>
</dbReference>
<protein>
    <submittedName>
        <fullName evidence="3">Uncharacterized protein</fullName>
    </submittedName>
</protein>
<feature type="chain" id="PRO_5042551267" evidence="2">
    <location>
        <begin position="16"/>
        <end position="378"/>
    </location>
</feature>